<organism evidence="3 4">
    <name type="scientific">Monilinia fructicola</name>
    <name type="common">Brown rot fungus</name>
    <name type="synonym">Ciboria fructicola</name>
    <dbReference type="NCBI Taxonomy" id="38448"/>
    <lineage>
        <taxon>Eukaryota</taxon>
        <taxon>Fungi</taxon>
        <taxon>Dikarya</taxon>
        <taxon>Ascomycota</taxon>
        <taxon>Pezizomycotina</taxon>
        <taxon>Leotiomycetes</taxon>
        <taxon>Helotiales</taxon>
        <taxon>Sclerotiniaceae</taxon>
        <taxon>Monilinia</taxon>
    </lineage>
</organism>
<dbReference type="PROSITE" id="PS00028">
    <property type="entry name" value="ZINC_FINGER_C2H2_1"/>
    <property type="match status" value="1"/>
</dbReference>
<protein>
    <recommendedName>
        <fullName evidence="2">C2H2-type domain-containing protein</fullName>
    </recommendedName>
</protein>
<dbReference type="Gene3D" id="3.30.160.60">
    <property type="entry name" value="Classic Zinc Finger"/>
    <property type="match status" value="1"/>
</dbReference>
<reference evidence="3 4" key="1">
    <citation type="submission" date="2019-06" db="EMBL/GenBank/DDBJ databases">
        <title>Genome Sequence of the Brown Rot Fungal Pathogen Monilinia fructicola.</title>
        <authorList>
            <person name="De Miccolis Angelini R.M."/>
            <person name="Landi L."/>
            <person name="Abate D."/>
            <person name="Pollastro S."/>
            <person name="Romanazzi G."/>
            <person name="Faretra F."/>
        </authorList>
    </citation>
    <scope>NUCLEOTIDE SEQUENCE [LARGE SCALE GENOMIC DNA]</scope>
    <source>
        <strain evidence="3 4">Mfrc123</strain>
    </source>
</reference>
<evidence type="ECO:0000256" key="1">
    <source>
        <dbReference type="PROSITE-ProRule" id="PRU00042"/>
    </source>
</evidence>
<gene>
    <name evidence="3" type="ORF">EYC84_011955</name>
</gene>
<feature type="domain" description="C2H2-type" evidence="2">
    <location>
        <begin position="11"/>
        <end position="41"/>
    </location>
</feature>
<evidence type="ECO:0000259" key="2">
    <source>
        <dbReference type="PROSITE" id="PS50157"/>
    </source>
</evidence>
<dbReference type="InterPro" id="IPR013087">
    <property type="entry name" value="Znf_C2H2_type"/>
</dbReference>
<keyword evidence="1" id="KW-0479">Metal-binding</keyword>
<comment type="caution">
    <text evidence="3">The sequence shown here is derived from an EMBL/GenBank/DDBJ whole genome shotgun (WGS) entry which is preliminary data.</text>
</comment>
<dbReference type="GO" id="GO:0008270">
    <property type="term" value="F:zinc ion binding"/>
    <property type="evidence" value="ECO:0007669"/>
    <property type="project" value="UniProtKB-KW"/>
</dbReference>
<keyword evidence="4" id="KW-1185">Reference proteome</keyword>
<dbReference type="PROSITE" id="PS50157">
    <property type="entry name" value="ZINC_FINGER_C2H2_2"/>
    <property type="match status" value="1"/>
</dbReference>
<evidence type="ECO:0000313" key="4">
    <source>
        <dbReference type="Proteomes" id="UP000322873"/>
    </source>
</evidence>
<name>A0A5M9J7Z6_MONFR</name>
<keyword evidence="1" id="KW-0862">Zinc</keyword>
<accession>A0A5M9J7Z6</accession>
<dbReference type="EMBL" id="VICG01000016">
    <property type="protein sequence ID" value="KAA8563952.1"/>
    <property type="molecule type" value="Genomic_DNA"/>
</dbReference>
<keyword evidence="1" id="KW-0863">Zinc-finger</keyword>
<dbReference type="AlphaFoldDB" id="A0A5M9J7Z6"/>
<evidence type="ECO:0000313" key="3">
    <source>
        <dbReference type="EMBL" id="KAA8563952.1"/>
    </source>
</evidence>
<dbReference type="SMART" id="SM00355">
    <property type="entry name" value="ZnF_C2H2"/>
    <property type="match status" value="2"/>
</dbReference>
<sequence length="243" mass="27385">MAQNRSQSGPFHCGYNGCTQTFTRRTGARRHEMTVHGDKKYCCHEPDCNYRGGKRRNDFIRHMKEKHPEHDDHLFIPEDFNNPQESQSPFANCCQSPEIMHDYQFSGDFSQMSPLPSTSFEPSFNPIDTNEKPPTPTMIPLGLTGVPQPYGNMISPNIIPLRPPDVRAFQVCNLPHPEFEPVPAAATARGDMWGEFNPSNICSTGSNLQETPGASLENEYEPFGGPYNVGQHGQMGDNSYYKW</sequence>
<dbReference type="Proteomes" id="UP000322873">
    <property type="component" value="Unassembled WGS sequence"/>
</dbReference>
<dbReference type="VEuPathDB" id="FungiDB:MFRU_062g00120"/>
<proteinExistence type="predicted"/>